<accession>A0A1B7IRQ8</accession>
<dbReference type="AlphaFoldDB" id="A0A1B7IRQ8"/>
<gene>
    <name evidence="1" type="ORF">M975_1598</name>
</gene>
<sequence length="110" mass="12558">MKNDLDIDIASIQYLKTLVEVLSVEPVSMLMARKMAIADSSADMKKSEDIHLSENEYYGIYHDNHVVNVTAKYTFTDKNNHRDIFISSALANDDECSVKYNGYLTLAREF</sequence>
<dbReference type="EMBL" id="LXER01000015">
    <property type="protein sequence ID" value="OAT32463.1"/>
    <property type="molecule type" value="Genomic_DNA"/>
</dbReference>
<evidence type="ECO:0000313" key="1">
    <source>
        <dbReference type="EMBL" id="OAT32463.1"/>
    </source>
</evidence>
<protein>
    <submittedName>
        <fullName evidence="1">Putative shiga-like toxin A subunit</fullName>
    </submittedName>
</protein>
<evidence type="ECO:0000313" key="2">
    <source>
        <dbReference type="Proteomes" id="UP000078410"/>
    </source>
</evidence>
<reference evidence="1 2" key="1">
    <citation type="submission" date="2016-04" db="EMBL/GenBank/DDBJ databases">
        <title>ATOL: Assembling a taxonomically balanced genome-scale reconstruction of the evolutionary history of the Enterobacteriaceae.</title>
        <authorList>
            <person name="Plunkett G.III."/>
            <person name="Neeno-Eckwall E.C."/>
            <person name="Glasner J.D."/>
            <person name="Perna N.T."/>
        </authorList>
    </citation>
    <scope>NUCLEOTIDE SEQUENCE [LARGE SCALE GENOMIC DNA]</scope>
    <source>
        <strain evidence="1 2">ATCC 51605</strain>
    </source>
</reference>
<proteinExistence type="predicted"/>
<keyword evidence="2" id="KW-1185">Reference proteome</keyword>
<dbReference type="Proteomes" id="UP000078410">
    <property type="component" value="Unassembled WGS sequence"/>
</dbReference>
<organism evidence="1 2">
    <name type="scientific">Buttiauxella brennerae ATCC 51605</name>
    <dbReference type="NCBI Taxonomy" id="1354251"/>
    <lineage>
        <taxon>Bacteria</taxon>
        <taxon>Pseudomonadati</taxon>
        <taxon>Pseudomonadota</taxon>
        <taxon>Gammaproteobacteria</taxon>
        <taxon>Enterobacterales</taxon>
        <taxon>Enterobacteriaceae</taxon>
        <taxon>Buttiauxella</taxon>
    </lineage>
</organism>
<comment type="caution">
    <text evidence="1">The sequence shown here is derived from an EMBL/GenBank/DDBJ whole genome shotgun (WGS) entry which is preliminary data.</text>
</comment>
<dbReference type="PATRIC" id="fig|1354251.4.peg.1651"/>
<name>A0A1B7IRQ8_9ENTR</name>